<evidence type="ECO:0000256" key="14">
    <source>
        <dbReference type="ARBA" id="ARBA00023136"/>
    </source>
</evidence>
<dbReference type="GO" id="GO:0005776">
    <property type="term" value="C:autophagosome"/>
    <property type="evidence" value="ECO:0007669"/>
    <property type="project" value="UniProtKB-SubCell"/>
</dbReference>
<dbReference type="PANTHER" id="PTHR15664">
    <property type="entry name" value="C20ORF30 PROTEIN"/>
    <property type="match status" value="1"/>
</dbReference>
<feature type="transmembrane region" description="Helical" evidence="18">
    <location>
        <begin position="33"/>
        <end position="55"/>
    </location>
</feature>
<evidence type="ECO:0000256" key="1">
    <source>
        <dbReference type="ARBA" id="ARBA00004141"/>
    </source>
</evidence>
<keyword evidence="13" id="KW-0333">Golgi apparatus</keyword>
<dbReference type="GO" id="GO:0005794">
    <property type="term" value="C:Golgi apparatus"/>
    <property type="evidence" value="ECO:0007669"/>
    <property type="project" value="UniProtKB-SubCell"/>
</dbReference>
<keyword evidence="9 18" id="KW-0812">Transmembrane</keyword>
<evidence type="ECO:0000256" key="13">
    <source>
        <dbReference type="ARBA" id="ARBA00023034"/>
    </source>
</evidence>
<keyword evidence="14 18" id="KW-0472">Membrane</keyword>
<dbReference type="GO" id="GO:0005770">
    <property type="term" value="C:late endosome"/>
    <property type="evidence" value="ECO:0007669"/>
    <property type="project" value="UniProtKB-SubCell"/>
</dbReference>
<evidence type="ECO:0000256" key="11">
    <source>
        <dbReference type="ARBA" id="ARBA00022989"/>
    </source>
</evidence>
<dbReference type="Proteomes" id="UP001151287">
    <property type="component" value="Unassembled WGS sequence"/>
</dbReference>
<comment type="similarity">
    <text evidence="8">Belongs to the TMEM134/TMEM230 family.</text>
</comment>
<evidence type="ECO:0000256" key="3">
    <source>
        <dbReference type="ARBA" id="ARBA00004234"/>
    </source>
</evidence>
<keyword evidence="11 18" id="KW-1133">Transmembrane helix</keyword>
<dbReference type="OrthoDB" id="5597044at2759"/>
<dbReference type="Pfam" id="PF05915">
    <property type="entry name" value="TMEM_230_134"/>
    <property type="match status" value="1"/>
</dbReference>
<organism evidence="19 20">
    <name type="scientific">Rhynchospora breviuscula</name>
    <dbReference type="NCBI Taxonomy" id="2022672"/>
    <lineage>
        <taxon>Eukaryota</taxon>
        <taxon>Viridiplantae</taxon>
        <taxon>Streptophyta</taxon>
        <taxon>Embryophyta</taxon>
        <taxon>Tracheophyta</taxon>
        <taxon>Spermatophyta</taxon>
        <taxon>Magnoliopsida</taxon>
        <taxon>Liliopsida</taxon>
        <taxon>Poales</taxon>
        <taxon>Cyperaceae</taxon>
        <taxon>Cyperoideae</taxon>
        <taxon>Rhynchosporeae</taxon>
        <taxon>Rhynchospora</taxon>
    </lineage>
</organism>
<dbReference type="GO" id="GO:0016020">
    <property type="term" value="C:membrane"/>
    <property type="evidence" value="ECO:0007669"/>
    <property type="project" value="UniProtKB-SubCell"/>
</dbReference>
<evidence type="ECO:0000256" key="12">
    <source>
        <dbReference type="ARBA" id="ARBA00023018"/>
    </source>
</evidence>
<dbReference type="GO" id="GO:0005769">
    <property type="term" value="C:early endosome"/>
    <property type="evidence" value="ECO:0007669"/>
    <property type="project" value="UniProtKB-SubCell"/>
</dbReference>
<evidence type="ECO:0000256" key="17">
    <source>
        <dbReference type="ARBA" id="ARBA00024088"/>
    </source>
</evidence>
<dbReference type="EMBL" id="JAMQYH010000001">
    <property type="protein sequence ID" value="KAJ1703518.1"/>
    <property type="molecule type" value="Genomic_DNA"/>
</dbReference>
<dbReference type="InterPro" id="IPR044234">
    <property type="entry name" value="TMEM230"/>
</dbReference>
<keyword evidence="20" id="KW-1185">Reference proteome</keyword>
<evidence type="ECO:0000256" key="5">
    <source>
        <dbReference type="ARBA" id="ARBA00004419"/>
    </source>
</evidence>
<dbReference type="AlphaFoldDB" id="A0A9Q0D109"/>
<evidence type="ECO:0000256" key="16">
    <source>
        <dbReference type="ARBA" id="ARBA00024003"/>
    </source>
</evidence>
<reference evidence="19" key="1">
    <citation type="journal article" date="2022" name="Cell">
        <title>Repeat-based holocentromeres influence genome architecture and karyotype evolution.</title>
        <authorList>
            <person name="Hofstatter P.G."/>
            <person name="Thangavel G."/>
            <person name="Lux T."/>
            <person name="Neumann P."/>
            <person name="Vondrak T."/>
            <person name="Novak P."/>
            <person name="Zhang M."/>
            <person name="Costa L."/>
            <person name="Castellani M."/>
            <person name="Scott A."/>
            <person name="Toegelov H."/>
            <person name="Fuchs J."/>
            <person name="Mata-Sucre Y."/>
            <person name="Dias Y."/>
            <person name="Vanzela A.L.L."/>
            <person name="Huettel B."/>
            <person name="Almeida C.C.S."/>
            <person name="Simkova H."/>
            <person name="Souza G."/>
            <person name="Pedrosa-Harand A."/>
            <person name="Macas J."/>
            <person name="Mayer K.F.X."/>
            <person name="Houben A."/>
            <person name="Marques A."/>
        </authorList>
    </citation>
    <scope>NUCLEOTIDE SEQUENCE</scope>
    <source>
        <strain evidence="19">RhyBre1mFocal</strain>
    </source>
</reference>
<name>A0A9Q0D109_9POAL</name>
<feature type="transmembrane region" description="Helical" evidence="18">
    <location>
        <begin position="67"/>
        <end position="90"/>
    </location>
</feature>
<sequence length="104" mass="11426">MAYVDHAFSISDEDDFLGGGSRSIENRPPVKEIAFAVALLVFGFISVVAGFFMAVNRVGGDRAHGMFFAILGGIMFLPGFYYTRIAYYAYKGYKGFSFSNIPPV</sequence>
<evidence type="ECO:0000256" key="2">
    <source>
        <dbReference type="ARBA" id="ARBA00004172"/>
    </source>
</evidence>
<proteinExistence type="inferred from homology"/>
<keyword evidence="12" id="KW-0770">Synapse</keyword>
<evidence type="ECO:0000313" key="19">
    <source>
        <dbReference type="EMBL" id="KAJ1703518.1"/>
    </source>
</evidence>
<dbReference type="GO" id="GO:0055037">
    <property type="term" value="C:recycling endosome"/>
    <property type="evidence" value="ECO:0007669"/>
    <property type="project" value="UniProtKB-SubCell"/>
</dbReference>
<evidence type="ECO:0000256" key="9">
    <source>
        <dbReference type="ARBA" id="ARBA00022692"/>
    </source>
</evidence>
<gene>
    <name evidence="19" type="ORF">LUZ63_003297</name>
</gene>
<dbReference type="PANTHER" id="PTHR15664:SF6">
    <property type="entry name" value="TRANSMEMBRANE PROTEIN 230"/>
    <property type="match status" value="1"/>
</dbReference>
<evidence type="ECO:0000256" key="15">
    <source>
        <dbReference type="ARBA" id="ARBA00023329"/>
    </source>
</evidence>
<protein>
    <recommendedName>
        <fullName evidence="17">Transmembrane protein 230</fullName>
    </recommendedName>
</protein>
<comment type="caution">
    <text evidence="19">The sequence shown here is derived from an EMBL/GenBank/DDBJ whole genome shotgun (WGS) entry which is preliminary data.</text>
</comment>
<evidence type="ECO:0000256" key="8">
    <source>
        <dbReference type="ARBA" id="ARBA00007743"/>
    </source>
</evidence>
<comment type="function">
    <text evidence="16">Involved in trafficking and recycling of synaptic vesicles.</text>
</comment>
<evidence type="ECO:0000256" key="10">
    <source>
        <dbReference type="ARBA" id="ARBA00022753"/>
    </source>
</evidence>
<evidence type="ECO:0000256" key="18">
    <source>
        <dbReference type="SAM" id="Phobius"/>
    </source>
</evidence>
<comment type="subcellular location">
    <subcellularLocation>
        <location evidence="5">Cytoplasmic vesicle</location>
        <location evidence="5">Autophagosome</location>
    </subcellularLocation>
    <subcellularLocation>
        <location evidence="3">Cytoplasmic vesicle</location>
        <location evidence="3">Secretory vesicle</location>
        <location evidence="3">Synaptic vesicle</location>
    </subcellularLocation>
    <subcellularLocation>
        <location evidence="4">Early endosome</location>
    </subcellularLocation>
    <subcellularLocation>
        <location evidence="6">Golgi apparatus</location>
        <location evidence="6">trans-Golgi network</location>
    </subcellularLocation>
    <subcellularLocation>
        <location evidence="7">Late endosome</location>
    </subcellularLocation>
    <subcellularLocation>
        <location evidence="1">Membrane</location>
        <topology evidence="1">Multi-pass membrane protein</topology>
    </subcellularLocation>
    <subcellularLocation>
        <location evidence="2">Recycling endosome</location>
    </subcellularLocation>
</comment>
<evidence type="ECO:0000313" key="20">
    <source>
        <dbReference type="Proteomes" id="UP001151287"/>
    </source>
</evidence>
<keyword evidence="15" id="KW-0968">Cytoplasmic vesicle</keyword>
<evidence type="ECO:0000256" key="7">
    <source>
        <dbReference type="ARBA" id="ARBA00004603"/>
    </source>
</evidence>
<dbReference type="InterPro" id="IPR008590">
    <property type="entry name" value="TMEM_230/134"/>
</dbReference>
<keyword evidence="10" id="KW-0967">Endosome</keyword>
<accession>A0A9Q0D109</accession>
<evidence type="ECO:0000256" key="6">
    <source>
        <dbReference type="ARBA" id="ARBA00004601"/>
    </source>
</evidence>
<evidence type="ECO:0000256" key="4">
    <source>
        <dbReference type="ARBA" id="ARBA00004412"/>
    </source>
</evidence>